<dbReference type="GO" id="GO:0016020">
    <property type="term" value="C:membrane"/>
    <property type="evidence" value="ECO:0007669"/>
    <property type="project" value="UniProtKB-SubCell"/>
</dbReference>
<sequence>MTEGLWVPLSVLRGLLLLLCVGPWAEGGKLLVVPMEGSHWLSMKKAVQDLHARGHQAVVLAPEVNVHIKEEDFFTLKTYAFPYTQEELENILLHHSYMVFEPEHFLKTFFKTMTLLKNTSALYQRSCAELVHNKAVIQYLNDSSFDVVLTDPFYPCGTVLAEYLSVPAVYFLRAIPCELDFEGTQCPNPSSYIPRLLTRNSDHMTFLERVKNMLYPLALKYI</sequence>
<evidence type="ECO:0000313" key="11">
    <source>
        <dbReference type="Proteomes" id="UP000694850"/>
    </source>
</evidence>
<comment type="similarity">
    <text evidence="2">Belongs to the UDP-glycosyltransferase family.</text>
</comment>
<feature type="signal peptide" evidence="10">
    <location>
        <begin position="1"/>
        <end position="27"/>
    </location>
</feature>
<dbReference type="InterPro" id="IPR050271">
    <property type="entry name" value="UDP-glycosyltransferase"/>
</dbReference>
<dbReference type="InterPro" id="IPR002213">
    <property type="entry name" value="UDP_glucos_trans"/>
</dbReference>
<evidence type="ECO:0000256" key="5">
    <source>
        <dbReference type="ARBA" id="ARBA00022679"/>
    </source>
</evidence>
<dbReference type="Gene3D" id="3.40.50.2000">
    <property type="entry name" value="Glycogen Phosphorylase B"/>
    <property type="match status" value="1"/>
</dbReference>
<dbReference type="GeneID" id="103199429"/>
<keyword evidence="7 10" id="KW-0732">Signal</keyword>
<comment type="subcellular location">
    <subcellularLocation>
        <location evidence="1">Membrane</location>
        <topology evidence="1">Single-pass membrane protein</topology>
    </subcellularLocation>
</comment>
<keyword evidence="5" id="KW-0808">Transferase</keyword>
<keyword evidence="11" id="KW-1185">Reference proteome</keyword>
<evidence type="ECO:0000256" key="6">
    <source>
        <dbReference type="ARBA" id="ARBA00022692"/>
    </source>
</evidence>
<evidence type="ECO:0000256" key="10">
    <source>
        <dbReference type="SAM" id="SignalP"/>
    </source>
</evidence>
<keyword evidence="8" id="KW-0472">Membrane</keyword>
<evidence type="ECO:0000256" key="3">
    <source>
        <dbReference type="ARBA" id="ARBA00012544"/>
    </source>
</evidence>
<name>A0A8B7A1U3_ORYAF</name>
<dbReference type="Proteomes" id="UP000694850">
    <property type="component" value="Unplaced"/>
</dbReference>
<evidence type="ECO:0000256" key="2">
    <source>
        <dbReference type="ARBA" id="ARBA00009995"/>
    </source>
</evidence>
<keyword evidence="9" id="KW-0325">Glycoprotein</keyword>
<dbReference type="AlphaFoldDB" id="A0A8B7A1U3"/>
<keyword evidence="8" id="KW-1133">Transmembrane helix</keyword>
<protein>
    <recommendedName>
        <fullName evidence="3">glucuronosyltransferase</fullName>
        <ecNumber evidence="3">2.4.1.17</ecNumber>
    </recommendedName>
</protein>
<dbReference type="PANTHER" id="PTHR48043:SF161">
    <property type="entry name" value="UDP GLUCURONOSYLTRANSFERASE FAMILY 1 MEMBER A1"/>
    <property type="match status" value="1"/>
</dbReference>
<evidence type="ECO:0000256" key="7">
    <source>
        <dbReference type="ARBA" id="ARBA00022729"/>
    </source>
</evidence>
<keyword evidence="6" id="KW-0812">Transmembrane</keyword>
<evidence type="ECO:0000313" key="12">
    <source>
        <dbReference type="RefSeq" id="XP_007941909.1"/>
    </source>
</evidence>
<feature type="chain" id="PRO_5034405311" description="glucuronosyltransferase" evidence="10">
    <location>
        <begin position="28"/>
        <end position="222"/>
    </location>
</feature>
<accession>A0A8B7A1U3</accession>
<evidence type="ECO:0000256" key="8">
    <source>
        <dbReference type="ARBA" id="ARBA00022989"/>
    </source>
</evidence>
<dbReference type="OrthoDB" id="5835829at2759"/>
<proteinExistence type="inferred from homology"/>
<keyword evidence="4" id="KW-0328">Glycosyltransferase</keyword>
<dbReference type="RefSeq" id="XP_007941909.1">
    <property type="nucleotide sequence ID" value="XM_007943718.1"/>
</dbReference>
<dbReference type="GO" id="GO:0015020">
    <property type="term" value="F:glucuronosyltransferase activity"/>
    <property type="evidence" value="ECO:0007669"/>
    <property type="project" value="UniProtKB-EC"/>
</dbReference>
<evidence type="ECO:0000256" key="1">
    <source>
        <dbReference type="ARBA" id="ARBA00004167"/>
    </source>
</evidence>
<evidence type="ECO:0000256" key="4">
    <source>
        <dbReference type="ARBA" id="ARBA00022676"/>
    </source>
</evidence>
<feature type="non-terminal residue" evidence="12">
    <location>
        <position position="222"/>
    </location>
</feature>
<evidence type="ECO:0000256" key="9">
    <source>
        <dbReference type="ARBA" id="ARBA00023180"/>
    </source>
</evidence>
<dbReference type="FunFam" id="3.40.50.2000:FF:000066">
    <property type="entry name" value="UDP-glucuronosyltransferase 1-1"/>
    <property type="match status" value="1"/>
</dbReference>
<dbReference type="EC" id="2.4.1.17" evidence="3"/>
<organism evidence="11 12">
    <name type="scientific">Orycteropus afer afer</name>
    <dbReference type="NCBI Taxonomy" id="1230840"/>
    <lineage>
        <taxon>Eukaryota</taxon>
        <taxon>Metazoa</taxon>
        <taxon>Chordata</taxon>
        <taxon>Craniata</taxon>
        <taxon>Vertebrata</taxon>
        <taxon>Euteleostomi</taxon>
        <taxon>Mammalia</taxon>
        <taxon>Eutheria</taxon>
        <taxon>Afrotheria</taxon>
        <taxon>Tubulidentata</taxon>
        <taxon>Orycteropodidae</taxon>
        <taxon>Orycteropus</taxon>
    </lineage>
</organism>
<gene>
    <name evidence="12" type="primary">LOC103199429</name>
</gene>
<reference evidence="12" key="1">
    <citation type="submission" date="2025-08" db="UniProtKB">
        <authorList>
            <consortium name="RefSeq"/>
        </authorList>
    </citation>
    <scope>IDENTIFICATION</scope>
</reference>
<dbReference type="SUPFAM" id="SSF53756">
    <property type="entry name" value="UDP-Glycosyltransferase/glycogen phosphorylase"/>
    <property type="match status" value="1"/>
</dbReference>
<dbReference type="Pfam" id="PF00201">
    <property type="entry name" value="UDPGT"/>
    <property type="match status" value="1"/>
</dbReference>
<dbReference type="PANTHER" id="PTHR48043">
    <property type="entry name" value="EG:EG0003.4 PROTEIN-RELATED"/>
    <property type="match status" value="1"/>
</dbReference>